<evidence type="ECO:0000313" key="3">
    <source>
        <dbReference type="Proteomes" id="UP000184080"/>
    </source>
</evidence>
<dbReference type="InterPro" id="IPR029044">
    <property type="entry name" value="Nucleotide-diphossugar_trans"/>
</dbReference>
<dbReference type="STRING" id="1121298.SAMN05444401_0520"/>
<dbReference type="EMBL" id="FQZO01000016">
    <property type="protein sequence ID" value="SHK07211.1"/>
    <property type="molecule type" value="Genomic_DNA"/>
</dbReference>
<keyword evidence="2" id="KW-0548">Nucleotidyltransferase</keyword>
<feature type="domain" description="Nucleotidyl transferase" evidence="1">
    <location>
        <begin position="3"/>
        <end position="242"/>
    </location>
</feature>
<accession>A0A1M6PGZ0</accession>
<gene>
    <name evidence="2" type="ORF">SAMN05444401_0520</name>
</gene>
<organism evidence="2 3">
    <name type="scientific">Clostridium amylolyticum</name>
    <dbReference type="NCBI Taxonomy" id="1121298"/>
    <lineage>
        <taxon>Bacteria</taxon>
        <taxon>Bacillati</taxon>
        <taxon>Bacillota</taxon>
        <taxon>Clostridia</taxon>
        <taxon>Eubacteriales</taxon>
        <taxon>Clostridiaceae</taxon>
        <taxon>Clostridium</taxon>
    </lineage>
</organism>
<reference evidence="2 3" key="1">
    <citation type="submission" date="2016-11" db="EMBL/GenBank/DDBJ databases">
        <authorList>
            <person name="Jaros S."/>
            <person name="Januszkiewicz K."/>
            <person name="Wedrychowicz H."/>
        </authorList>
    </citation>
    <scope>NUCLEOTIDE SEQUENCE [LARGE SCALE GENOMIC DNA]</scope>
    <source>
        <strain evidence="2 3">DSM 21864</strain>
    </source>
</reference>
<dbReference type="Proteomes" id="UP000184080">
    <property type="component" value="Unassembled WGS sequence"/>
</dbReference>
<sequence length="250" mass="28622">MQVIILCGGKGSRLRSENDTLPKPLALVNGKPLIWHIINIYRNFGYKEFILPLGYGGDMIKEYFYNYEWKNSDFTLDYSKGERKLHKNFEDWKVTLVDTGINTMTGARIKKIEKYITQDDFMLTYGDGLSDININSLVKYHKEKGRIATVTGILKNSQYGVMEIKQGIATNFREKSSAIGIINGGFFVLNRKVFNYLKDEDSCIFEEEPLNTLASLGELAVYEHHGFWLAVDTYKDLLEANKSWGGNKLL</sequence>
<dbReference type="PANTHER" id="PTHR47183">
    <property type="entry name" value="GLUCOSE-1-PHOSPHATE CYTIDYLYLTRANSFERASE-RELATED"/>
    <property type="match status" value="1"/>
</dbReference>
<dbReference type="PANTHER" id="PTHR47183:SF2">
    <property type="entry name" value="GLUCOSE-1-PHOSPHATE CYTIDYLYLTRANSFERASE-RELATED"/>
    <property type="match status" value="1"/>
</dbReference>
<dbReference type="InterPro" id="IPR013446">
    <property type="entry name" value="G1P_cyt_trans-like"/>
</dbReference>
<dbReference type="GO" id="GO:0047343">
    <property type="term" value="F:glucose-1-phosphate cytidylyltransferase activity"/>
    <property type="evidence" value="ECO:0007669"/>
    <property type="project" value="InterPro"/>
</dbReference>
<keyword evidence="3" id="KW-1185">Reference proteome</keyword>
<protein>
    <submittedName>
        <fullName evidence="2">Glucose-1-phosphate cytidylyltransferase</fullName>
    </submittedName>
</protein>
<evidence type="ECO:0000313" key="2">
    <source>
        <dbReference type="EMBL" id="SHK07211.1"/>
    </source>
</evidence>
<keyword evidence="2" id="KW-0808">Transferase</keyword>
<dbReference type="InterPro" id="IPR005835">
    <property type="entry name" value="NTP_transferase_dom"/>
</dbReference>
<dbReference type="Pfam" id="PF00483">
    <property type="entry name" value="NTP_transferase"/>
    <property type="match status" value="1"/>
</dbReference>
<dbReference type="AlphaFoldDB" id="A0A1M6PGZ0"/>
<dbReference type="RefSeq" id="WP_073012889.1">
    <property type="nucleotide sequence ID" value="NZ_FQZO01000016.1"/>
</dbReference>
<dbReference type="SUPFAM" id="SSF53448">
    <property type="entry name" value="Nucleotide-diphospho-sugar transferases"/>
    <property type="match status" value="1"/>
</dbReference>
<dbReference type="OrthoDB" id="9801899at2"/>
<dbReference type="Gene3D" id="3.90.550.10">
    <property type="entry name" value="Spore Coat Polysaccharide Biosynthesis Protein SpsA, Chain A"/>
    <property type="match status" value="1"/>
</dbReference>
<evidence type="ECO:0000259" key="1">
    <source>
        <dbReference type="Pfam" id="PF00483"/>
    </source>
</evidence>
<proteinExistence type="predicted"/>
<name>A0A1M6PGZ0_9CLOT</name>